<dbReference type="Proteomes" id="UP000181790">
    <property type="component" value="Unassembled WGS sequence"/>
</dbReference>
<sequence>MRRLFIFFPLLLVTADLMAQSTSVILSGLVKESKTKTALPYASVTVMNVRDSTFVTGTITKEDGLFSVGPVKPGEYRLRISLVGYQTQYQPVLVGKASDFLNVGIIDLPEVVSQLSEVVVSAKAEAVAASMDKKTFTLADNLSQAGGSALEAMKNLPGITVSGDGQVLLRGSDRVMVLVDGRQTALTGFGNQSGLANIPASAIEKIEIINNPSAKFDANGNAGIINIIFKKERKDGFNGKAGMAAGVGALWVKRENYPTIRPQYQVTPKINPSVSLNYRKNKVNLFLQADNLYTQTLNKNEFTDRYYDDGQVVRQQLKRNRNTNIVTAKGGLDWFIDDRNTVTVSGLFSSERIIDRGDEPFFDKTLTERLRLWQFLEDEIKTTVTATAAWQHKYRQPGRLLNLGVNYTFHREDENYFFDNIYPTFQGRDSFKLLSDENVTDLTLDYVQPLRYGRLETGAKLRRRTIPTNMQFFPGLYSPLDTNAGGRATYGEVIPAVYGNYLIETRKLEVEAGIRLEYVDLKYEVNPNHNTYKSDGYQYARPFPNVRLAWKLNSNNRLSLFVNRRVDRPNEVDIRIFPKYDDAGIIKVGNPGLRPQFTTSLELGYKTNWTAGYLYGALYHKEMQSTITRIGTIVPGSTLIYNVFQNAGRSRSSGIELMVSQSVSAWGTISLNMNGYQNTIDAFSIINKYPVVSPYTAPRQQLFSGSIKLNGQFKLPNKLEAQFTVLYQAPDLVPQGKVYARFSVDAGVKKTIQQGKGEVFVNATDLFNTLKIRREVQGNGFHYTSTDYYETQVIRMGYARKF</sequence>
<comment type="subcellular location">
    <subcellularLocation>
        <location evidence="1">Cell outer membrane</location>
    </subcellularLocation>
</comment>
<dbReference type="Pfam" id="PF14905">
    <property type="entry name" value="OMP_b-brl_3"/>
    <property type="match status" value="1"/>
</dbReference>
<keyword evidence="4" id="KW-0732">Signal</keyword>
<keyword evidence="8" id="KW-1185">Reference proteome</keyword>
<dbReference type="Pfam" id="PF07715">
    <property type="entry name" value="Plug"/>
    <property type="match status" value="1"/>
</dbReference>
<evidence type="ECO:0000259" key="5">
    <source>
        <dbReference type="Pfam" id="PF07715"/>
    </source>
</evidence>
<dbReference type="RefSeq" id="WP_071506457.1">
    <property type="nucleotide sequence ID" value="NZ_MORL01000032.1"/>
</dbReference>
<reference evidence="7 8" key="1">
    <citation type="submission" date="2016-10" db="EMBL/GenBank/DDBJ databases">
        <title>Arsenicibacter rosenii gen. nov., sp. nov., an efficient arsenic-methylating bacterium isolated from an arsenic-contaminated paddy soil.</title>
        <authorList>
            <person name="Huang K."/>
        </authorList>
    </citation>
    <scope>NUCLEOTIDE SEQUENCE [LARGE SCALE GENOMIC DNA]</scope>
    <source>
        <strain evidence="7 8">SM-1</strain>
    </source>
</reference>
<evidence type="ECO:0000256" key="2">
    <source>
        <dbReference type="ARBA" id="ARBA00023136"/>
    </source>
</evidence>
<keyword evidence="7" id="KW-0675">Receptor</keyword>
<evidence type="ECO:0000313" key="8">
    <source>
        <dbReference type="Proteomes" id="UP000181790"/>
    </source>
</evidence>
<evidence type="ECO:0000256" key="4">
    <source>
        <dbReference type="SAM" id="SignalP"/>
    </source>
</evidence>
<feature type="chain" id="PRO_5010280619" evidence="4">
    <location>
        <begin position="20"/>
        <end position="802"/>
    </location>
</feature>
<evidence type="ECO:0000259" key="6">
    <source>
        <dbReference type="Pfam" id="PF14905"/>
    </source>
</evidence>
<dbReference type="InterPro" id="IPR037066">
    <property type="entry name" value="Plug_dom_sf"/>
</dbReference>
<gene>
    <name evidence="7" type="ORF">BLX24_27520</name>
</gene>
<keyword evidence="2" id="KW-0472">Membrane</keyword>
<evidence type="ECO:0000256" key="3">
    <source>
        <dbReference type="ARBA" id="ARBA00023237"/>
    </source>
</evidence>
<dbReference type="Gene3D" id="2.40.170.20">
    <property type="entry name" value="TonB-dependent receptor, beta-barrel domain"/>
    <property type="match status" value="1"/>
</dbReference>
<dbReference type="InterPro" id="IPR012910">
    <property type="entry name" value="Plug_dom"/>
</dbReference>
<dbReference type="AlphaFoldDB" id="A0A1S2VB26"/>
<dbReference type="EMBL" id="MORL01000032">
    <property type="protein sequence ID" value="OIN55903.1"/>
    <property type="molecule type" value="Genomic_DNA"/>
</dbReference>
<name>A0A1S2VB26_9BACT</name>
<dbReference type="PANTHER" id="PTHR40980:SF3">
    <property type="entry name" value="TONB-DEPENDENT RECEPTOR-LIKE BETA-BARREL DOMAIN-CONTAINING PROTEIN"/>
    <property type="match status" value="1"/>
</dbReference>
<organism evidence="7 8">
    <name type="scientific">Arsenicibacter rosenii</name>
    <dbReference type="NCBI Taxonomy" id="1750698"/>
    <lineage>
        <taxon>Bacteria</taxon>
        <taxon>Pseudomonadati</taxon>
        <taxon>Bacteroidota</taxon>
        <taxon>Cytophagia</taxon>
        <taxon>Cytophagales</taxon>
        <taxon>Spirosomataceae</taxon>
        <taxon>Arsenicibacter</taxon>
    </lineage>
</organism>
<accession>A0A1S2VB26</accession>
<dbReference type="GO" id="GO:0009279">
    <property type="term" value="C:cell outer membrane"/>
    <property type="evidence" value="ECO:0007669"/>
    <property type="project" value="UniProtKB-SubCell"/>
</dbReference>
<feature type="signal peptide" evidence="4">
    <location>
        <begin position="1"/>
        <end position="19"/>
    </location>
</feature>
<comment type="caution">
    <text evidence="7">The sequence shown here is derived from an EMBL/GenBank/DDBJ whole genome shotgun (WGS) entry which is preliminary data.</text>
</comment>
<dbReference type="SUPFAM" id="SSF56935">
    <property type="entry name" value="Porins"/>
    <property type="match status" value="1"/>
</dbReference>
<keyword evidence="3" id="KW-0998">Cell outer membrane</keyword>
<evidence type="ECO:0000256" key="1">
    <source>
        <dbReference type="ARBA" id="ARBA00004442"/>
    </source>
</evidence>
<feature type="domain" description="TonB-dependent receptor plug" evidence="5">
    <location>
        <begin position="142"/>
        <end position="223"/>
    </location>
</feature>
<dbReference type="Gene3D" id="2.60.40.1120">
    <property type="entry name" value="Carboxypeptidase-like, regulatory domain"/>
    <property type="match status" value="1"/>
</dbReference>
<dbReference type="OrthoDB" id="905812at2"/>
<feature type="domain" description="Outer membrane protein beta-barrel" evidence="6">
    <location>
        <begin position="392"/>
        <end position="797"/>
    </location>
</feature>
<proteinExistence type="predicted"/>
<dbReference type="PANTHER" id="PTHR40980">
    <property type="entry name" value="PLUG DOMAIN-CONTAINING PROTEIN"/>
    <property type="match status" value="1"/>
</dbReference>
<dbReference type="InterPro" id="IPR036942">
    <property type="entry name" value="Beta-barrel_TonB_sf"/>
</dbReference>
<dbReference type="SUPFAM" id="SSF49464">
    <property type="entry name" value="Carboxypeptidase regulatory domain-like"/>
    <property type="match status" value="1"/>
</dbReference>
<dbReference type="InterPro" id="IPR008969">
    <property type="entry name" value="CarboxyPept-like_regulatory"/>
</dbReference>
<dbReference type="InterPro" id="IPR041700">
    <property type="entry name" value="OMP_b-brl_3"/>
</dbReference>
<protein>
    <submittedName>
        <fullName evidence="7">TonB-dependent receptor</fullName>
    </submittedName>
</protein>
<dbReference type="Pfam" id="PF13620">
    <property type="entry name" value="CarboxypepD_reg"/>
    <property type="match status" value="1"/>
</dbReference>
<dbReference type="Gene3D" id="2.170.130.10">
    <property type="entry name" value="TonB-dependent receptor, plug domain"/>
    <property type="match status" value="1"/>
</dbReference>
<evidence type="ECO:0000313" key="7">
    <source>
        <dbReference type="EMBL" id="OIN55903.1"/>
    </source>
</evidence>